<protein>
    <submittedName>
        <fullName evidence="1">Uncharacterized protein</fullName>
    </submittedName>
</protein>
<accession>A0A015M8D3</accession>
<evidence type="ECO:0000313" key="1">
    <source>
        <dbReference type="EMBL" id="EXX63103.1"/>
    </source>
</evidence>
<dbReference type="HOGENOM" id="CLU_2528657_0_0_1"/>
<gene>
    <name evidence="1" type="ORF">RirG_155470</name>
</gene>
<dbReference type="STRING" id="1432141.A0A015M8D3"/>
<sequence length="84" mass="9761">MRYIQGLFYAFSFKIGEYRFNSGNNSFNAISIWKIDEQADEMTTLQENTRINLEIQKLPLTYVNMEAVDPANTKPFGNLQLSFL</sequence>
<dbReference type="EMBL" id="JEMT01024113">
    <property type="protein sequence ID" value="EXX63103.1"/>
    <property type="molecule type" value="Genomic_DNA"/>
</dbReference>
<dbReference type="Proteomes" id="UP000022910">
    <property type="component" value="Unassembled WGS sequence"/>
</dbReference>
<name>A0A015M8D3_RHIIW</name>
<reference evidence="1 2" key="1">
    <citation type="submission" date="2014-02" db="EMBL/GenBank/DDBJ databases">
        <title>Single nucleus genome sequencing reveals high similarity among nuclei of an endomycorrhizal fungus.</title>
        <authorList>
            <person name="Lin K."/>
            <person name="Geurts R."/>
            <person name="Zhang Z."/>
            <person name="Limpens E."/>
            <person name="Saunders D.G."/>
            <person name="Mu D."/>
            <person name="Pang E."/>
            <person name="Cao H."/>
            <person name="Cha H."/>
            <person name="Lin T."/>
            <person name="Zhou Q."/>
            <person name="Shang Y."/>
            <person name="Li Y."/>
            <person name="Ivanov S."/>
            <person name="Sharma T."/>
            <person name="Velzen R.V."/>
            <person name="Ruijter N.D."/>
            <person name="Aanen D.K."/>
            <person name="Win J."/>
            <person name="Kamoun S."/>
            <person name="Bisseling T."/>
            <person name="Huang S."/>
        </authorList>
    </citation>
    <scope>NUCLEOTIDE SEQUENCE [LARGE SCALE GENOMIC DNA]</scope>
    <source>
        <strain evidence="2">DAOM197198w</strain>
    </source>
</reference>
<evidence type="ECO:0000313" key="2">
    <source>
        <dbReference type="Proteomes" id="UP000022910"/>
    </source>
</evidence>
<organism evidence="1 2">
    <name type="scientific">Rhizophagus irregularis (strain DAOM 197198w)</name>
    <name type="common">Glomus intraradices</name>
    <dbReference type="NCBI Taxonomy" id="1432141"/>
    <lineage>
        <taxon>Eukaryota</taxon>
        <taxon>Fungi</taxon>
        <taxon>Fungi incertae sedis</taxon>
        <taxon>Mucoromycota</taxon>
        <taxon>Glomeromycotina</taxon>
        <taxon>Glomeromycetes</taxon>
        <taxon>Glomerales</taxon>
        <taxon>Glomeraceae</taxon>
        <taxon>Rhizophagus</taxon>
    </lineage>
</organism>
<keyword evidence="2" id="KW-1185">Reference proteome</keyword>
<proteinExistence type="predicted"/>
<dbReference type="AlphaFoldDB" id="A0A015M8D3"/>
<comment type="caution">
    <text evidence="1">The sequence shown here is derived from an EMBL/GenBank/DDBJ whole genome shotgun (WGS) entry which is preliminary data.</text>
</comment>